<gene>
    <name evidence="9" type="primary">ispE</name>
    <name evidence="13" type="ORF">GFD22_06665</name>
</gene>
<evidence type="ECO:0000256" key="4">
    <source>
        <dbReference type="ARBA" id="ARBA00022679"/>
    </source>
</evidence>
<keyword evidence="6 9" id="KW-0418">Kinase</keyword>
<evidence type="ECO:0000256" key="5">
    <source>
        <dbReference type="ARBA" id="ARBA00022741"/>
    </source>
</evidence>
<feature type="compositionally biased region" description="Low complexity" evidence="10">
    <location>
        <begin position="308"/>
        <end position="320"/>
    </location>
</feature>
<dbReference type="InterPro" id="IPR006204">
    <property type="entry name" value="GHMP_kinase_N_dom"/>
</dbReference>
<dbReference type="UniPathway" id="UPA00056">
    <property type="reaction ID" value="UER00094"/>
</dbReference>
<comment type="catalytic activity">
    <reaction evidence="9">
        <text>4-CDP-2-C-methyl-D-erythritol + ATP = 4-CDP-2-C-methyl-D-erythritol 2-phosphate + ADP + H(+)</text>
        <dbReference type="Rhea" id="RHEA:18437"/>
        <dbReference type="ChEBI" id="CHEBI:15378"/>
        <dbReference type="ChEBI" id="CHEBI:30616"/>
        <dbReference type="ChEBI" id="CHEBI:57823"/>
        <dbReference type="ChEBI" id="CHEBI:57919"/>
        <dbReference type="ChEBI" id="CHEBI:456216"/>
        <dbReference type="EC" id="2.7.1.148"/>
    </reaction>
</comment>
<dbReference type="GO" id="GO:0050515">
    <property type="term" value="F:4-(cytidine 5'-diphospho)-2-C-methyl-D-erythritol kinase activity"/>
    <property type="evidence" value="ECO:0007669"/>
    <property type="project" value="UniProtKB-UniRule"/>
</dbReference>
<keyword evidence="5 9" id="KW-0547">Nucleotide-binding</keyword>
<dbReference type="GO" id="GO:0019288">
    <property type="term" value="P:isopentenyl diphosphate biosynthetic process, methylerythritol 4-phosphate pathway"/>
    <property type="evidence" value="ECO:0007669"/>
    <property type="project" value="UniProtKB-UniRule"/>
</dbReference>
<dbReference type="Pfam" id="PF08544">
    <property type="entry name" value="GHMP_kinases_C"/>
    <property type="match status" value="1"/>
</dbReference>
<dbReference type="EC" id="2.7.1.148" evidence="2 9"/>
<dbReference type="AlphaFoldDB" id="A0A7K3TK78"/>
<dbReference type="InterPro" id="IPR014721">
    <property type="entry name" value="Ribsml_uS5_D2-typ_fold_subgr"/>
</dbReference>
<dbReference type="InterPro" id="IPR004424">
    <property type="entry name" value="IspE"/>
</dbReference>
<reference evidence="13 14" key="1">
    <citation type="submission" date="2019-10" db="EMBL/GenBank/DDBJ databases">
        <title>Bifidobacterium from non-human primates.</title>
        <authorList>
            <person name="Modesto M."/>
        </authorList>
    </citation>
    <scope>NUCLEOTIDE SEQUENCE [LARGE SCALE GENOMIC DNA]</scope>
    <source>
        <strain evidence="13 14">TREC</strain>
    </source>
</reference>
<protein>
    <recommendedName>
        <fullName evidence="3 9">4-diphosphocytidyl-2-C-methyl-D-erythritol kinase</fullName>
        <shortName evidence="9">CMK</shortName>
        <ecNumber evidence="2 9">2.7.1.148</ecNumber>
    </recommendedName>
    <alternativeName>
        <fullName evidence="8 9">4-(cytidine-5'-diphospho)-2-C-methyl-D-erythritol kinase</fullName>
    </alternativeName>
</protein>
<dbReference type="EMBL" id="WHZY01000008">
    <property type="protein sequence ID" value="NEG78653.1"/>
    <property type="molecule type" value="Genomic_DNA"/>
</dbReference>
<evidence type="ECO:0000259" key="12">
    <source>
        <dbReference type="Pfam" id="PF08544"/>
    </source>
</evidence>
<dbReference type="PANTHER" id="PTHR43527">
    <property type="entry name" value="4-DIPHOSPHOCYTIDYL-2-C-METHYL-D-ERYTHRITOL KINASE, CHLOROPLASTIC"/>
    <property type="match status" value="1"/>
</dbReference>
<dbReference type="InterPro" id="IPR036554">
    <property type="entry name" value="GHMP_kinase_C_sf"/>
</dbReference>
<evidence type="ECO:0000256" key="6">
    <source>
        <dbReference type="ARBA" id="ARBA00022777"/>
    </source>
</evidence>
<keyword evidence="7 9" id="KW-0067">ATP-binding</keyword>
<keyword evidence="4 9" id="KW-0808">Transferase</keyword>
<evidence type="ECO:0000256" key="9">
    <source>
        <dbReference type="HAMAP-Rule" id="MF_00061"/>
    </source>
</evidence>
<evidence type="ECO:0000256" key="3">
    <source>
        <dbReference type="ARBA" id="ARBA00017473"/>
    </source>
</evidence>
<feature type="domain" description="GHMP kinase C-terminal" evidence="12">
    <location>
        <begin position="229"/>
        <end position="285"/>
    </location>
</feature>
<dbReference type="Gene3D" id="3.30.230.10">
    <property type="match status" value="1"/>
</dbReference>
<evidence type="ECO:0000256" key="8">
    <source>
        <dbReference type="ARBA" id="ARBA00032554"/>
    </source>
</evidence>
<feature type="active site" evidence="9">
    <location>
        <position position="159"/>
    </location>
</feature>
<organism evidence="13 14">
    <name type="scientific">Bifidobacterium avesanii</name>
    <dbReference type="NCBI Taxonomy" id="1798157"/>
    <lineage>
        <taxon>Bacteria</taxon>
        <taxon>Bacillati</taxon>
        <taxon>Actinomycetota</taxon>
        <taxon>Actinomycetes</taxon>
        <taxon>Bifidobacteriales</taxon>
        <taxon>Bifidobacteriaceae</taxon>
        <taxon>Bifidobacterium</taxon>
    </lineage>
</organism>
<feature type="region of interest" description="Disordered" evidence="10">
    <location>
        <begin position="308"/>
        <end position="328"/>
    </location>
</feature>
<dbReference type="GO" id="GO:0016114">
    <property type="term" value="P:terpenoid biosynthetic process"/>
    <property type="evidence" value="ECO:0007669"/>
    <property type="project" value="InterPro"/>
</dbReference>
<dbReference type="RefSeq" id="WP_152350291.1">
    <property type="nucleotide sequence ID" value="NZ_WBSN01000007.1"/>
</dbReference>
<evidence type="ECO:0000256" key="7">
    <source>
        <dbReference type="ARBA" id="ARBA00022840"/>
    </source>
</evidence>
<comment type="function">
    <text evidence="9">Catalyzes the phosphorylation of the position 2 hydroxy group of 4-diphosphocytidyl-2C-methyl-D-erythritol.</text>
</comment>
<dbReference type="Proteomes" id="UP000469763">
    <property type="component" value="Unassembled WGS sequence"/>
</dbReference>
<dbReference type="InterPro" id="IPR020568">
    <property type="entry name" value="Ribosomal_Su5_D2-typ_SF"/>
</dbReference>
<evidence type="ECO:0000256" key="1">
    <source>
        <dbReference type="ARBA" id="ARBA00009684"/>
    </source>
</evidence>
<comment type="similarity">
    <text evidence="1 9">Belongs to the GHMP kinase family. IspE subfamily.</text>
</comment>
<dbReference type="SUPFAM" id="SSF54211">
    <property type="entry name" value="Ribosomal protein S5 domain 2-like"/>
    <property type="match status" value="1"/>
</dbReference>
<comment type="pathway">
    <text evidence="9">Isoprenoid biosynthesis; isopentenyl diphosphate biosynthesis via DXP pathway; isopentenyl diphosphate from 1-deoxy-D-xylulose 5-phosphate: step 3/6.</text>
</comment>
<evidence type="ECO:0000256" key="10">
    <source>
        <dbReference type="SAM" id="MobiDB-lite"/>
    </source>
</evidence>
<evidence type="ECO:0000313" key="13">
    <source>
        <dbReference type="EMBL" id="NEG78653.1"/>
    </source>
</evidence>
<sequence>MSSEHSNGSGHTVASVTVDCPAKTNLVLRVGETHAEWGGRHALDTIYCGVGVTDSVTVTRKLPGSGFSLDLAGAHLGDLAHTDSDMRRNHAVLALYALAEACGESTDVAITLDKRIPVGAGLGGGSADAAGTLLALNVLWGLNWPVERLEPIAASLGADMPFCLHGGFAHGSGFGEVIEPLDDDHEDIARLRDAGFGGRLLVGAYDDELRTPDVYRRFDEIGADPDHMNDLQRAAVDLHPRSQRAIDVALAAGATMAFVSGSGPSVVACVPSETVLRRIADDWRSTRAADRIIAADAPARPRVTATVASAGTSAGASAATPLTVSAER</sequence>
<dbReference type="GO" id="GO:0005524">
    <property type="term" value="F:ATP binding"/>
    <property type="evidence" value="ECO:0007669"/>
    <property type="project" value="UniProtKB-UniRule"/>
</dbReference>
<dbReference type="Pfam" id="PF00288">
    <property type="entry name" value="GHMP_kinases_N"/>
    <property type="match status" value="1"/>
</dbReference>
<dbReference type="OrthoDB" id="3173073at2"/>
<accession>A0A7K3TK78</accession>
<feature type="active site" evidence="9">
    <location>
        <position position="23"/>
    </location>
</feature>
<dbReference type="InterPro" id="IPR013750">
    <property type="entry name" value="GHMP_kinase_C_dom"/>
</dbReference>
<keyword evidence="9" id="KW-0414">Isoprene biosynthesis</keyword>
<evidence type="ECO:0000259" key="11">
    <source>
        <dbReference type="Pfam" id="PF00288"/>
    </source>
</evidence>
<evidence type="ECO:0000313" key="14">
    <source>
        <dbReference type="Proteomes" id="UP000469763"/>
    </source>
</evidence>
<feature type="domain" description="GHMP kinase N-terminal" evidence="11">
    <location>
        <begin position="90"/>
        <end position="167"/>
    </location>
</feature>
<dbReference type="PANTHER" id="PTHR43527:SF2">
    <property type="entry name" value="4-DIPHOSPHOCYTIDYL-2-C-METHYL-D-ERYTHRITOL KINASE, CHLOROPLASTIC"/>
    <property type="match status" value="1"/>
</dbReference>
<proteinExistence type="inferred from homology"/>
<feature type="binding site" evidence="9">
    <location>
        <begin position="117"/>
        <end position="127"/>
    </location>
    <ligand>
        <name>ATP</name>
        <dbReference type="ChEBI" id="CHEBI:30616"/>
    </ligand>
</feature>
<dbReference type="HAMAP" id="MF_00061">
    <property type="entry name" value="IspE"/>
    <property type="match status" value="1"/>
</dbReference>
<keyword evidence="14" id="KW-1185">Reference proteome</keyword>
<evidence type="ECO:0000256" key="2">
    <source>
        <dbReference type="ARBA" id="ARBA00012052"/>
    </source>
</evidence>
<dbReference type="SUPFAM" id="SSF55060">
    <property type="entry name" value="GHMP Kinase, C-terminal domain"/>
    <property type="match status" value="1"/>
</dbReference>
<comment type="caution">
    <text evidence="13">The sequence shown here is derived from an EMBL/GenBank/DDBJ whole genome shotgun (WGS) entry which is preliminary data.</text>
</comment>
<name>A0A7K3TK78_9BIFI</name>
<dbReference type="Gene3D" id="3.30.70.890">
    <property type="entry name" value="GHMP kinase, C-terminal domain"/>
    <property type="match status" value="1"/>
</dbReference>
<dbReference type="PIRSF" id="PIRSF010376">
    <property type="entry name" value="IspE"/>
    <property type="match status" value="1"/>
</dbReference>